<dbReference type="EMBL" id="FOIM01000020">
    <property type="protein sequence ID" value="SET93049.1"/>
    <property type="molecule type" value="Genomic_DNA"/>
</dbReference>
<dbReference type="Gene3D" id="2.130.10.10">
    <property type="entry name" value="YVTN repeat-like/Quinoprotein amine dehydrogenase"/>
    <property type="match status" value="1"/>
</dbReference>
<dbReference type="AlphaFoldDB" id="A0A1I0I8Z8"/>
<evidence type="ECO:0000313" key="2">
    <source>
        <dbReference type="EMBL" id="SET93049.1"/>
    </source>
</evidence>
<dbReference type="InterPro" id="IPR011048">
    <property type="entry name" value="Haem_d1_sf"/>
</dbReference>
<dbReference type="InterPro" id="IPR050282">
    <property type="entry name" value="Cycloisomerase_2"/>
</dbReference>
<dbReference type="PANTHER" id="PTHR30344">
    <property type="entry name" value="6-PHOSPHOGLUCONOLACTONASE-RELATED"/>
    <property type="match status" value="1"/>
</dbReference>
<dbReference type="InterPro" id="IPR015943">
    <property type="entry name" value="WD40/YVTN_repeat-like_dom_sf"/>
</dbReference>
<reference evidence="3" key="1">
    <citation type="submission" date="2016-10" db="EMBL/GenBank/DDBJ databases">
        <authorList>
            <person name="Varghese N."/>
            <person name="Submissions S."/>
        </authorList>
    </citation>
    <scope>NUCLEOTIDE SEQUENCE [LARGE SCALE GENOMIC DNA]</scope>
    <source>
        <strain evidence="3">NLAE-zl-G277</strain>
    </source>
</reference>
<keyword evidence="3" id="KW-1185">Reference proteome</keyword>
<dbReference type="RefSeq" id="WP_092366579.1">
    <property type="nucleotide sequence ID" value="NZ_DAINWJ010000044.1"/>
</dbReference>
<dbReference type="GO" id="GO:0017057">
    <property type="term" value="F:6-phosphogluconolactonase activity"/>
    <property type="evidence" value="ECO:0007669"/>
    <property type="project" value="TreeGrafter"/>
</dbReference>
<accession>A0A1I0I8Z8</accession>
<sequence length="369" mass="39448">METFFYVGTYTQPIHFGTGEVLLGKGEGIYCIALDHDTGTARVVHVNPSVPNPSFLCCSGQGFLWAVSELKEYEGMASGAVSSFRIHRDSLALERINTVQTMGENPCYVSVDPESGLLFAANYSSGSLSVFPVNGDGSLEPVCQLITRVGSGPRADRQEGPHVHCAVPLPGMSLVLACDLGTDRICEYPIRPDNSRLSEDLVRENAAPAGSGPRHLAFSAGLDVCYVSLELSSGILTLRRDGSGWTPVQTVDSCDKSHTGSADIENLCADIHLTPDGRFLYCSNRGRDCISAFAVTPDGTLRHRGDFPCNGRTPRSFCVDPSGAYLLCANQDSDNVSIFRIGQEDGGLELTGAVEIPTPVNVVALPELD</sequence>
<evidence type="ECO:0000313" key="3">
    <source>
        <dbReference type="Proteomes" id="UP000198508"/>
    </source>
</evidence>
<organism evidence="2 3">
    <name type="scientific">Enterocloster lavalensis</name>
    <dbReference type="NCBI Taxonomy" id="460384"/>
    <lineage>
        <taxon>Bacteria</taxon>
        <taxon>Bacillati</taxon>
        <taxon>Bacillota</taxon>
        <taxon>Clostridia</taxon>
        <taxon>Lachnospirales</taxon>
        <taxon>Lachnospiraceae</taxon>
        <taxon>Enterocloster</taxon>
    </lineage>
</organism>
<proteinExistence type="inferred from homology"/>
<evidence type="ECO:0000256" key="1">
    <source>
        <dbReference type="ARBA" id="ARBA00005564"/>
    </source>
</evidence>
<dbReference type="Pfam" id="PF10282">
    <property type="entry name" value="Lactonase"/>
    <property type="match status" value="1"/>
</dbReference>
<dbReference type="STRING" id="460384.SAMN05216313_1204"/>
<comment type="similarity">
    <text evidence="1">Belongs to the cycloisomerase 2 family.</text>
</comment>
<dbReference type="Proteomes" id="UP000198508">
    <property type="component" value="Unassembled WGS sequence"/>
</dbReference>
<protein>
    <submittedName>
        <fullName evidence="2">6-phosphogluconolactonase</fullName>
    </submittedName>
</protein>
<dbReference type="InterPro" id="IPR019405">
    <property type="entry name" value="Lactonase_7-beta_prop"/>
</dbReference>
<name>A0A1I0I8Z8_9FIRM</name>
<dbReference type="PANTHER" id="PTHR30344:SF1">
    <property type="entry name" value="6-PHOSPHOGLUCONOLACTONASE"/>
    <property type="match status" value="1"/>
</dbReference>
<gene>
    <name evidence="2" type="ORF">SAMN05216313_1204</name>
</gene>
<dbReference type="SUPFAM" id="SSF51004">
    <property type="entry name" value="C-terminal (heme d1) domain of cytochrome cd1-nitrite reductase"/>
    <property type="match status" value="1"/>
</dbReference>